<feature type="chain" id="PRO_5007620541" evidence="1">
    <location>
        <begin position="22"/>
        <end position="135"/>
    </location>
</feature>
<feature type="signal peptide" evidence="1">
    <location>
        <begin position="1"/>
        <end position="21"/>
    </location>
</feature>
<evidence type="ECO:0000313" key="4">
    <source>
        <dbReference type="Proteomes" id="UP000054596"/>
    </source>
</evidence>
<gene>
    <name evidence="3" type="ORF">AWB82_02334</name>
</gene>
<evidence type="ECO:0000259" key="2">
    <source>
        <dbReference type="Pfam" id="PF14534"/>
    </source>
</evidence>
<dbReference type="InterPro" id="IPR032710">
    <property type="entry name" value="NTF2-like_dom_sf"/>
</dbReference>
<feature type="domain" description="DUF4440" evidence="2">
    <location>
        <begin position="34"/>
        <end position="126"/>
    </location>
</feature>
<comment type="caution">
    <text evidence="3">The sequence shown here is derived from an EMBL/GenBank/DDBJ whole genome shotgun (WGS) entry which is preliminary data.</text>
</comment>
<dbReference type="SUPFAM" id="SSF54427">
    <property type="entry name" value="NTF2-like"/>
    <property type="match status" value="1"/>
</dbReference>
<organism evidence="3 4">
    <name type="scientific">Caballeronia glebae</name>
    <dbReference type="NCBI Taxonomy" id="1777143"/>
    <lineage>
        <taxon>Bacteria</taxon>
        <taxon>Pseudomonadati</taxon>
        <taxon>Pseudomonadota</taxon>
        <taxon>Betaproteobacteria</taxon>
        <taxon>Burkholderiales</taxon>
        <taxon>Burkholderiaceae</taxon>
        <taxon>Caballeronia</taxon>
    </lineage>
</organism>
<evidence type="ECO:0000256" key="1">
    <source>
        <dbReference type="SAM" id="SignalP"/>
    </source>
</evidence>
<dbReference type="Gene3D" id="3.10.450.50">
    <property type="match status" value="1"/>
</dbReference>
<sequence length="135" mass="14507">MRIRLLILSAFLAFASLKASASTQEDTNTLIQPEQKWIAASNAGDVDTLSAIVDDSYQANTPYGTHSKADMLRPVTGATQSVQNLTVVSSGDRATVSGENVVTVANGVVMRFAFTDSFAMKDGQWRAVNSYVTKQ</sequence>
<evidence type="ECO:0000313" key="3">
    <source>
        <dbReference type="EMBL" id="SAK57075.1"/>
    </source>
</evidence>
<dbReference type="InterPro" id="IPR027843">
    <property type="entry name" value="DUF4440"/>
</dbReference>
<dbReference type="AlphaFoldDB" id="A0A158AH83"/>
<dbReference type="Pfam" id="PF14534">
    <property type="entry name" value="DUF4440"/>
    <property type="match status" value="1"/>
</dbReference>
<name>A0A158AH83_9BURK</name>
<dbReference type="Proteomes" id="UP000054596">
    <property type="component" value="Unassembled WGS sequence"/>
</dbReference>
<accession>A0A158AH83</accession>
<proteinExistence type="predicted"/>
<keyword evidence="1" id="KW-0732">Signal</keyword>
<dbReference type="STRING" id="1777143.AWB82_02334"/>
<dbReference type="OrthoDB" id="9008668at2"/>
<reference evidence="3" key="1">
    <citation type="submission" date="2016-01" db="EMBL/GenBank/DDBJ databases">
        <authorList>
            <person name="Peeters C."/>
        </authorList>
    </citation>
    <scope>NUCLEOTIDE SEQUENCE [LARGE SCALE GENOMIC DNA]</scope>
    <source>
        <strain evidence="3">LMG 29325</strain>
    </source>
</reference>
<dbReference type="RefSeq" id="WP_086967276.1">
    <property type="nucleotide sequence ID" value="NZ_FCOJ02000013.1"/>
</dbReference>
<dbReference type="EMBL" id="FCOJ02000013">
    <property type="protein sequence ID" value="SAK57075.1"/>
    <property type="molecule type" value="Genomic_DNA"/>
</dbReference>
<keyword evidence="4" id="KW-1185">Reference proteome</keyword>
<protein>
    <submittedName>
        <fullName evidence="3">SnoaL-like domain protein</fullName>
    </submittedName>
</protein>